<keyword evidence="1" id="KW-0472">Membrane</keyword>
<proteinExistence type="predicted"/>
<evidence type="ECO:0000313" key="2">
    <source>
        <dbReference type="EMBL" id="CAG8552890.1"/>
    </source>
</evidence>
<name>A0A9N9B2S2_9GLOM</name>
<dbReference type="EMBL" id="CAJVPK010000833">
    <property type="protein sequence ID" value="CAG8552890.1"/>
    <property type="molecule type" value="Genomic_DNA"/>
</dbReference>
<feature type="transmembrane region" description="Helical" evidence="1">
    <location>
        <begin position="100"/>
        <end position="116"/>
    </location>
</feature>
<dbReference type="Proteomes" id="UP000789706">
    <property type="component" value="Unassembled WGS sequence"/>
</dbReference>
<protein>
    <submittedName>
        <fullName evidence="2">7723_t:CDS:1</fullName>
    </submittedName>
</protein>
<feature type="transmembrane region" description="Helical" evidence="1">
    <location>
        <begin position="128"/>
        <end position="149"/>
    </location>
</feature>
<keyword evidence="1" id="KW-1133">Transmembrane helix</keyword>
<sequence>MPIIASREIDQKEGQDSVFIGMASSGRMPLLEKCYEKRIIILLLIAPSWILLYSLIPVLFKLRQGIGADIYRFIEPIVTIPVNYFILISAEVFTDFNNEATIAGAILITWSHLFAYRKQLHYAIHSNFLVPLWFLGGILNGILLSFTAINIQHGTLVGLIYVIIMGSLLAIYLRVSSKGLFSKGKKLVLQSYLISYIVGLILIIVWIIVVRGFKDRKSAGWFV</sequence>
<evidence type="ECO:0000256" key="1">
    <source>
        <dbReference type="SAM" id="Phobius"/>
    </source>
</evidence>
<evidence type="ECO:0000313" key="3">
    <source>
        <dbReference type="Proteomes" id="UP000789706"/>
    </source>
</evidence>
<feature type="transmembrane region" description="Helical" evidence="1">
    <location>
        <begin position="72"/>
        <end position="94"/>
    </location>
</feature>
<feature type="transmembrane region" description="Helical" evidence="1">
    <location>
        <begin position="187"/>
        <end position="209"/>
    </location>
</feature>
<feature type="transmembrane region" description="Helical" evidence="1">
    <location>
        <begin position="155"/>
        <end position="175"/>
    </location>
</feature>
<feature type="transmembrane region" description="Helical" evidence="1">
    <location>
        <begin position="39"/>
        <end position="60"/>
    </location>
</feature>
<comment type="caution">
    <text evidence="2">The sequence shown here is derived from an EMBL/GenBank/DDBJ whole genome shotgun (WGS) entry which is preliminary data.</text>
</comment>
<dbReference type="AlphaFoldDB" id="A0A9N9B2S2"/>
<organism evidence="2 3">
    <name type="scientific">Diversispora eburnea</name>
    <dbReference type="NCBI Taxonomy" id="1213867"/>
    <lineage>
        <taxon>Eukaryota</taxon>
        <taxon>Fungi</taxon>
        <taxon>Fungi incertae sedis</taxon>
        <taxon>Mucoromycota</taxon>
        <taxon>Glomeromycotina</taxon>
        <taxon>Glomeromycetes</taxon>
        <taxon>Diversisporales</taxon>
        <taxon>Diversisporaceae</taxon>
        <taxon>Diversispora</taxon>
    </lineage>
</organism>
<accession>A0A9N9B2S2</accession>
<keyword evidence="1" id="KW-0812">Transmembrane</keyword>
<dbReference type="OrthoDB" id="2377933at2759"/>
<reference evidence="2" key="1">
    <citation type="submission" date="2021-06" db="EMBL/GenBank/DDBJ databases">
        <authorList>
            <person name="Kallberg Y."/>
            <person name="Tangrot J."/>
            <person name="Rosling A."/>
        </authorList>
    </citation>
    <scope>NUCLEOTIDE SEQUENCE</scope>
    <source>
        <strain evidence="2">AZ414A</strain>
    </source>
</reference>
<gene>
    <name evidence="2" type="ORF">DEBURN_LOCUS7191</name>
</gene>
<keyword evidence="3" id="KW-1185">Reference proteome</keyword>